<dbReference type="Proteomes" id="UP000813427">
    <property type="component" value="Unassembled WGS sequence"/>
</dbReference>
<feature type="compositionally biased region" description="Low complexity" evidence="2">
    <location>
        <begin position="443"/>
        <end position="454"/>
    </location>
</feature>
<dbReference type="AlphaFoldDB" id="A0A8K0WAF0"/>
<reference evidence="3" key="1">
    <citation type="journal article" date="2021" name="Nat. Commun.">
        <title>Genetic determinants of endophytism in the Arabidopsis root mycobiome.</title>
        <authorList>
            <person name="Mesny F."/>
            <person name="Miyauchi S."/>
            <person name="Thiergart T."/>
            <person name="Pickel B."/>
            <person name="Atanasova L."/>
            <person name="Karlsson M."/>
            <person name="Huettel B."/>
            <person name="Barry K.W."/>
            <person name="Haridas S."/>
            <person name="Chen C."/>
            <person name="Bauer D."/>
            <person name="Andreopoulos W."/>
            <person name="Pangilinan J."/>
            <person name="LaButti K."/>
            <person name="Riley R."/>
            <person name="Lipzen A."/>
            <person name="Clum A."/>
            <person name="Drula E."/>
            <person name="Henrissat B."/>
            <person name="Kohler A."/>
            <person name="Grigoriev I.V."/>
            <person name="Martin F.M."/>
            <person name="Hacquard S."/>
        </authorList>
    </citation>
    <scope>NUCLEOTIDE SEQUENCE</scope>
    <source>
        <strain evidence="3">MPI-SDFR-AT-0068</strain>
    </source>
</reference>
<keyword evidence="4" id="KW-1185">Reference proteome</keyword>
<sequence>MSSQVAAPQITISPKNTGLWGVSQNEEAAKLTGHLLEKDLTMLHHILALYGTGANAKQLQWAFDLRHELQRPAESRSDDVIAKLSQDWSNAREYLGKEEHYPNFLAYFQKLISIHGYEQVVKNFLMRGDAAADGLLVRLHAGVLHPLIQLMYGLEWKEPAIVAEALAQTCVHQVESLDQLLLASEYSVAPSAPQMPALLDMFYRARNLSSLDGATQFQDENKIEDGILQRAKEPMLSILRDVRVQDNELEERTSEMFHTIILVASSAAIHPPHHVKYDFFLMHHVNSALLYLTTLDAPWLSRREKCRLLEWKIRMDLIQYVARGRPHINTEGIMFYEPKRPSRESIREIGKRLQDFGDDGHGIKQGRATAICHELMASWKHRSWAILNDDATWIKIQHMVVDALEVPGPLYVRSAGFQEAWQDAPPHGTPPQSPEQLHMLQTGSGSSAEALASA</sequence>
<dbReference type="OrthoDB" id="10004862at2759"/>
<evidence type="ECO:0000256" key="2">
    <source>
        <dbReference type="SAM" id="MobiDB-lite"/>
    </source>
</evidence>
<dbReference type="Pfam" id="PF14027">
    <property type="entry name" value="Questin_oxidase"/>
    <property type="match status" value="1"/>
</dbReference>
<comment type="caution">
    <text evidence="3">The sequence shown here is derived from an EMBL/GenBank/DDBJ whole genome shotgun (WGS) entry which is preliminary data.</text>
</comment>
<feature type="region of interest" description="Disordered" evidence="2">
    <location>
        <begin position="422"/>
        <end position="454"/>
    </location>
</feature>
<evidence type="ECO:0000313" key="4">
    <source>
        <dbReference type="Proteomes" id="UP000813427"/>
    </source>
</evidence>
<evidence type="ECO:0000313" key="3">
    <source>
        <dbReference type="EMBL" id="KAH7239467.1"/>
    </source>
</evidence>
<proteinExistence type="predicted"/>
<dbReference type="GO" id="GO:0016491">
    <property type="term" value="F:oxidoreductase activity"/>
    <property type="evidence" value="ECO:0007669"/>
    <property type="project" value="UniProtKB-KW"/>
</dbReference>
<dbReference type="PANTHER" id="PTHR35870:SF1">
    <property type="entry name" value="PROTEIN, PUTATIVE (AFU_ORTHOLOGUE AFUA_5G03330)-RELATED"/>
    <property type="match status" value="1"/>
</dbReference>
<dbReference type="PANTHER" id="PTHR35870">
    <property type="entry name" value="PROTEIN, PUTATIVE (AFU_ORTHOLOGUE AFUA_5G03330)-RELATED"/>
    <property type="match status" value="1"/>
</dbReference>
<accession>A0A8K0WAF0</accession>
<organism evidence="3 4">
    <name type="scientific">Fusarium tricinctum</name>
    <dbReference type="NCBI Taxonomy" id="61284"/>
    <lineage>
        <taxon>Eukaryota</taxon>
        <taxon>Fungi</taxon>
        <taxon>Dikarya</taxon>
        <taxon>Ascomycota</taxon>
        <taxon>Pezizomycotina</taxon>
        <taxon>Sordariomycetes</taxon>
        <taxon>Hypocreomycetidae</taxon>
        <taxon>Hypocreales</taxon>
        <taxon>Nectriaceae</taxon>
        <taxon>Fusarium</taxon>
        <taxon>Fusarium tricinctum species complex</taxon>
    </lineage>
</organism>
<gene>
    <name evidence="3" type="ORF">BKA59DRAFT_403633</name>
</gene>
<evidence type="ECO:0000256" key="1">
    <source>
        <dbReference type="ARBA" id="ARBA00023002"/>
    </source>
</evidence>
<evidence type="ECO:0008006" key="5">
    <source>
        <dbReference type="Google" id="ProtNLM"/>
    </source>
</evidence>
<protein>
    <recommendedName>
        <fullName evidence="5">Oxidoreductase AflY</fullName>
    </recommendedName>
</protein>
<name>A0A8K0WAF0_9HYPO</name>
<keyword evidence="1" id="KW-0560">Oxidoreductase</keyword>
<dbReference type="InterPro" id="IPR025337">
    <property type="entry name" value="Questin_oxidase-like"/>
</dbReference>
<dbReference type="EMBL" id="JAGPXF010000006">
    <property type="protein sequence ID" value="KAH7239467.1"/>
    <property type="molecule type" value="Genomic_DNA"/>
</dbReference>